<dbReference type="Gene3D" id="2.170.16.10">
    <property type="entry name" value="Hedgehog/Intein (Hint) domain"/>
    <property type="match status" value="1"/>
</dbReference>
<dbReference type="InterPro" id="IPR028992">
    <property type="entry name" value="Hedgehog/Intein_dom"/>
</dbReference>
<dbReference type="InterPro" id="IPR036844">
    <property type="entry name" value="Hint_dom_sf"/>
</dbReference>
<evidence type="ECO:0000313" key="2">
    <source>
        <dbReference type="EMBL" id="POS64802.1"/>
    </source>
</evidence>
<accession>A0ABX4ZPM1</accession>
<evidence type="ECO:0000313" key="3">
    <source>
        <dbReference type="Proteomes" id="UP000237218"/>
    </source>
</evidence>
<feature type="domain" description="Hedgehog/Intein (Hint)" evidence="1">
    <location>
        <begin position="186"/>
        <end position="331"/>
    </location>
</feature>
<gene>
    <name evidence="2" type="ORF">ASQ42_01475</name>
</gene>
<dbReference type="Pfam" id="PF13403">
    <property type="entry name" value="Hint_2"/>
    <property type="match status" value="1"/>
</dbReference>
<evidence type="ECO:0000259" key="1">
    <source>
        <dbReference type="Pfam" id="PF13403"/>
    </source>
</evidence>
<name>A0ABX4ZPM1_9PROT</name>
<reference evidence="2 3" key="1">
    <citation type="submission" date="2018-02" db="EMBL/GenBank/DDBJ databases">
        <title>Draft genome sequences of four Parasaccharibacter apium strains isolated from honey bees.</title>
        <authorList>
            <person name="Corby-Harris V.L."/>
            <person name="Anderson K.E."/>
        </authorList>
    </citation>
    <scope>NUCLEOTIDE SEQUENCE [LARGE SCALE GENOMIC DNA]</scope>
    <source>
        <strain evidence="2 3">B8</strain>
    </source>
</reference>
<comment type="caution">
    <text evidence="2">The sequence shown here is derived from an EMBL/GenBank/DDBJ whole genome shotgun (WGS) entry which is preliminary data.</text>
</comment>
<dbReference type="Proteomes" id="UP000237218">
    <property type="component" value="Unassembled WGS sequence"/>
</dbReference>
<sequence length="561" mass="62034">MSFPESKPYLRRIQTLAGNPKPVVATGTYLVDIASLTVDPRTKRATISNPKYNVEATFTTHTPTGRNDKKVQDFTFQDPQTKKQLTGSYDYSWGNKSVNGFIIGNGSGGYYIITSAVPGSSSSTIDGATLLDPSEARYTYINDSSRNWANGNFFDLDLNGQHYYFHQDNDGTATDGALNEQFTFNTCFLAGSLIETPDGPRKVEELKTGDVILTHNPISGQTLPQRLTWAGRSRLRITSSPHMDMAGYPVRIRKDALADGVPSEDLLVTAEHCLFLDDRFVPARMLVNGRSIHFEMTDGIRQMACDIFHIETEMHSVIFANDVMTESYLDTGNRYQFVGSSHDSHTGNVITHDFSTRKRSWHRDAAAPLCTAQEFVAPLHQGFLQRAEELSFPIQHPYKAEALCEDPAFHLVTDRGEVLHEKRTSAGYRLFSIPLGTTHVTLVSRTGRPCDTHGPFVDDRRTLGVLVGEILHFQAAHSTSIDTHLTTDQLDGWCGLENPSMRWTQGAARLPLPSQPEYNDGVETGLLAIQIMAAGPYPLSANNSLEDGADMTTQPGLVRAV</sequence>
<dbReference type="EMBL" id="LMYI01000002">
    <property type="protein sequence ID" value="POS64802.1"/>
    <property type="molecule type" value="Genomic_DNA"/>
</dbReference>
<organism evidence="2 3">
    <name type="scientific">Parasaccharibacter apium</name>
    <dbReference type="NCBI Taxonomy" id="1510841"/>
    <lineage>
        <taxon>Bacteria</taxon>
        <taxon>Pseudomonadati</taxon>
        <taxon>Pseudomonadota</taxon>
        <taxon>Alphaproteobacteria</taxon>
        <taxon>Acetobacterales</taxon>
        <taxon>Acetobacteraceae</taxon>
        <taxon>Parasaccharibacter</taxon>
    </lineage>
</organism>
<protein>
    <recommendedName>
        <fullName evidence="1">Hedgehog/Intein (Hint) domain-containing protein</fullName>
    </recommendedName>
</protein>
<dbReference type="SUPFAM" id="SSF51294">
    <property type="entry name" value="Hedgehog/intein (Hint) domain"/>
    <property type="match status" value="1"/>
</dbReference>
<proteinExistence type="predicted"/>
<keyword evidence="3" id="KW-1185">Reference proteome</keyword>